<accession>A0AB34JXC3</accession>
<evidence type="ECO:0000313" key="4">
    <source>
        <dbReference type="Proteomes" id="UP001515480"/>
    </source>
</evidence>
<name>A0AB34JXC3_PRYPA</name>
<evidence type="ECO:0000256" key="2">
    <source>
        <dbReference type="SAM" id="Phobius"/>
    </source>
</evidence>
<keyword evidence="4" id="KW-1185">Reference proteome</keyword>
<dbReference type="AlphaFoldDB" id="A0AB34JXC3"/>
<comment type="caution">
    <text evidence="3">The sequence shown here is derived from an EMBL/GenBank/DDBJ whole genome shotgun (WGS) entry which is preliminary data.</text>
</comment>
<keyword evidence="2" id="KW-0812">Transmembrane</keyword>
<evidence type="ECO:0000256" key="1">
    <source>
        <dbReference type="SAM" id="MobiDB-lite"/>
    </source>
</evidence>
<organism evidence="3 4">
    <name type="scientific">Prymnesium parvum</name>
    <name type="common">Toxic golden alga</name>
    <dbReference type="NCBI Taxonomy" id="97485"/>
    <lineage>
        <taxon>Eukaryota</taxon>
        <taxon>Haptista</taxon>
        <taxon>Haptophyta</taxon>
        <taxon>Prymnesiophyceae</taxon>
        <taxon>Prymnesiales</taxon>
        <taxon>Prymnesiaceae</taxon>
        <taxon>Prymnesium</taxon>
    </lineage>
</organism>
<feature type="compositionally biased region" description="Low complexity" evidence="1">
    <location>
        <begin position="148"/>
        <end position="160"/>
    </location>
</feature>
<feature type="transmembrane region" description="Helical" evidence="2">
    <location>
        <begin position="58"/>
        <end position="77"/>
    </location>
</feature>
<keyword evidence="2" id="KW-0472">Membrane</keyword>
<feature type="region of interest" description="Disordered" evidence="1">
    <location>
        <begin position="148"/>
        <end position="167"/>
    </location>
</feature>
<proteinExistence type="predicted"/>
<evidence type="ECO:0000313" key="3">
    <source>
        <dbReference type="EMBL" id="KAL1525567.1"/>
    </source>
</evidence>
<reference evidence="3 4" key="1">
    <citation type="journal article" date="2024" name="Science">
        <title>Giant polyketide synthase enzymes in the biosynthesis of giant marine polyether toxins.</title>
        <authorList>
            <person name="Fallon T.R."/>
            <person name="Shende V.V."/>
            <person name="Wierzbicki I.H."/>
            <person name="Pendleton A.L."/>
            <person name="Watervoot N.F."/>
            <person name="Auber R.P."/>
            <person name="Gonzalez D.J."/>
            <person name="Wisecaver J.H."/>
            <person name="Moore B.S."/>
        </authorList>
    </citation>
    <scope>NUCLEOTIDE SEQUENCE [LARGE SCALE GENOMIC DNA]</scope>
    <source>
        <strain evidence="3 4">12B1</strain>
    </source>
</reference>
<dbReference type="Proteomes" id="UP001515480">
    <property type="component" value="Unassembled WGS sequence"/>
</dbReference>
<dbReference type="EMBL" id="JBGBPQ010000004">
    <property type="protein sequence ID" value="KAL1525567.1"/>
    <property type="molecule type" value="Genomic_DNA"/>
</dbReference>
<sequence length="167" mass="18321">MIAAPQEEGAAYYSRVVSDGALLQLLICFVIETSRPDPYLVGPLIALYATRESDRRALFLYLIVTSAAAIFELMYLLRGGANGVWDALQLSAQLVLQLVMLYPGLKLHDQLPARRPPRVDPAQLKEHMAAIVQQVLLDQVERVQSSAAARSRDGAAQGADTTSWDEV</sequence>
<protein>
    <submittedName>
        <fullName evidence="3">Uncharacterized protein</fullName>
    </submittedName>
</protein>
<keyword evidence="2" id="KW-1133">Transmembrane helix</keyword>
<gene>
    <name evidence="3" type="ORF">AB1Y20_020421</name>
</gene>